<reference evidence="2 3" key="1">
    <citation type="journal article" date="2023" name="Proc. Natl. Acad. Sci. U.S.A.">
        <title>A global phylogenomic analysis of the shiitake genus Lentinula.</title>
        <authorList>
            <person name="Sierra-Patev S."/>
            <person name="Min B."/>
            <person name="Naranjo-Ortiz M."/>
            <person name="Looney B."/>
            <person name="Konkel Z."/>
            <person name="Slot J.C."/>
            <person name="Sakamoto Y."/>
            <person name="Steenwyk J.L."/>
            <person name="Rokas A."/>
            <person name="Carro J."/>
            <person name="Camarero S."/>
            <person name="Ferreira P."/>
            <person name="Molpeceres G."/>
            <person name="Ruiz-Duenas F.J."/>
            <person name="Serrano A."/>
            <person name="Henrissat B."/>
            <person name="Drula E."/>
            <person name="Hughes K.W."/>
            <person name="Mata J.L."/>
            <person name="Ishikawa N.K."/>
            <person name="Vargas-Isla R."/>
            <person name="Ushijima S."/>
            <person name="Smith C.A."/>
            <person name="Donoghue J."/>
            <person name="Ahrendt S."/>
            <person name="Andreopoulos W."/>
            <person name="He G."/>
            <person name="LaButti K."/>
            <person name="Lipzen A."/>
            <person name="Ng V."/>
            <person name="Riley R."/>
            <person name="Sandor L."/>
            <person name="Barry K."/>
            <person name="Martinez A.T."/>
            <person name="Xiao Y."/>
            <person name="Gibbons J.G."/>
            <person name="Terashima K."/>
            <person name="Grigoriev I.V."/>
            <person name="Hibbett D."/>
        </authorList>
    </citation>
    <scope>NUCLEOTIDE SEQUENCE [LARGE SCALE GENOMIC DNA]</scope>
    <source>
        <strain evidence="2 3">TFB7810</strain>
    </source>
</reference>
<feature type="compositionally biased region" description="Polar residues" evidence="1">
    <location>
        <begin position="487"/>
        <end position="498"/>
    </location>
</feature>
<evidence type="ECO:0000313" key="2">
    <source>
        <dbReference type="EMBL" id="KAJ3739739.1"/>
    </source>
</evidence>
<feature type="compositionally biased region" description="Polar residues" evidence="1">
    <location>
        <begin position="512"/>
        <end position="526"/>
    </location>
</feature>
<dbReference type="EMBL" id="JANVFU010000017">
    <property type="protein sequence ID" value="KAJ3739739.1"/>
    <property type="molecule type" value="Genomic_DNA"/>
</dbReference>
<name>A0A9W8NS39_9AGAR</name>
<proteinExistence type="predicted"/>
<protein>
    <recommendedName>
        <fullName evidence="4">HNH nuclease domain-containing protein</fullName>
    </recommendedName>
</protein>
<dbReference type="Proteomes" id="UP001142393">
    <property type="component" value="Unassembled WGS sequence"/>
</dbReference>
<keyword evidence="3" id="KW-1185">Reference proteome</keyword>
<feature type="region of interest" description="Disordered" evidence="1">
    <location>
        <begin position="360"/>
        <end position="379"/>
    </location>
</feature>
<evidence type="ECO:0000313" key="3">
    <source>
        <dbReference type="Proteomes" id="UP001142393"/>
    </source>
</evidence>
<organism evidence="2 3">
    <name type="scientific">Lentinula detonsa</name>
    <dbReference type="NCBI Taxonomy" id="2804962"/>
    <lineage>
        <taxon>Eukaryota</taxon>
        <taxon>Fungi</taxon>
        <taxon>Dikarya</taxon>
        <taxon>Basidiomycota</taxon>
        <taxon>Agaricomycotina</taxon>
        <taxon>Agaricomycetes</taxon>
        <taxon>Agaricomycetidae</taxon>
        <taxon>Agaricales</taxon>
        <taxon>Marasmiineae</taxon>
        <taxon>Omphalotaceae</taxon>
        <taxon>Lentinula</taxon>
    </lineage>
</organism>
<feature type="region of interest" description="Disordered" evidence="1">
    <location>
        <begin position="484"/>
        <end position="550"/>
    </location>
</feature>
<evidence type="ECO:0000256" key="1">
    <source>
        <dbReference type="SAM" id="MobiDB-lite"/>
    </source>
</evidence>
<sequence length="550" mass="61953">MAEESENAVDFVEARDDPALYSTVDSRLTAKPEARAHSTRIAASKRPLYKEPESPYITSPENSPYIPNLVEYTDALKYNSPARNILLKEVATTKIKHELALVAPHQDRCVITHIAGLEVQFCHLLARGTKPELIRNIEWVAGLLPGRLFVNSRFNILCLRGDIHVLADNGGFILLPTQAALNSLIALSQWNMGRPDWRSRRRFDNSREHHSELMAESYTCRFMQINMPPNRKFSRIKIIKTQSGELVEVAGSWTDYFPPFVDSDLQEVCVHAHPLFICCHARQQIHRLCEDPKTGSRWLDFFDALARTDIEFARFYRMTLHWFQDEFVPEFFKEENIPHDLLALERQELVGKGLVDPLVSSSESPAPTRKVQAKKDKKSKIHSAPVLNQEISSLPELNDIEILECELHAPKSRFIQCLDVANKALKQMKDSARISLIQVVNDGFTRATRAKLQGRGRPGAWSALSPFRERSLSPLEAKVARLESSRRNTAYDSESSQRGIKRARSEHVDNAVTASGSQPQSGTTRRGSGISKAGSSKASKPGDKGKRKAN</sequence>
<evidence type="ECO:0008006" key="4">
    <source>
        <dbReference type="Google" id="ProtNLM"/>
    </source>
</evidence>
<feature type="compositionally biased region" description="Low complexity" evidence="1">
    <location>
        <begin position="527"/>
        <end position="539"/>
    </location>
</feature>
<gene>
    <name evidence="2" type="ORF">DFH05DRAFT_493886</name>
</gene>
<dbReference type="AlphaFoldDB" id="A0A9W8NS39"/>
<accession>A0A9W8NS39</accession>
<comment type="caution">
    <text evidence="2">The sequence shown here is derived from an EMBL/GenBank/DDBJ whole genome shotgun (WGS) entry which is preliminary data.</text>
</comment>